<feature type="region of interest" description="Disordered" evidence="3">
    <location>
        <begin position="1623"/>
        <end position="1643"/>
    </location>
</feature>
<dbReference type="PROSITE" id="PS50004">
    <property type="entry name" value="C2"/>
    <property type="match status" value="7"/>
</dbReference>
<feature type="domain" description="C2" evidence="4">
    <location>
        <begin position="291"/>
        <end position="411"/>
    </location>
</feature>
<dbReference type="CDD" id="cd00030">
    <property type="entry name" value="C2"/>
    <property type="match status" value="6"/>
</dbReference>
<feature type="domain" description="C2" evidence="4">
    <location>
        <begin position="769"/>
        <end position="900"/>
    </location>
</feature>
<dbReference type="PANTHER" id="PTHR45911:SF4">
    <property type="entry name" value="MULTIPLE C2 AND TRANSMEMBRANE DOMAIN-CONTAINING PROTEIN"/>
    <property type="match status" value="1"/>
</dbReference>
<name>A0AAD7UF85_9STRA</name>
<feature type="domain" description="C2" evidence="4">
    <location>
        <begin position="445"/>
        <end position="567"/>
    </location>
</feature>
<evidence type="ECO:0000259" key="4">
    <source>
        <dbReference type="PROSITE" id="PS50004"/>
    </source>
</evidence>
<dbReference type="SUPFAM" id="SSF49562">
    <property type="entry name" value="C2 domain (Calcium/lipid-binding domain, CaLB)"/>
    <property type="match status" value="9"/>
</dbReference>
<evidence type="ECO:0000256" key="1">
    <source>
        <dbReference type="ARBA" id="ARBA00022723"/>
    </source>
</evidence>
<feature type="domain" description="C2" evidence="4">
    <location>
        <begin position="1540"/>
        <end position="1687"/>
    </location>
</feature>
<reference evidence="5" key="1">
    <citation type="submission" date="2023-01" db="EMBL/GenBank/DDBJ databases">
        <title>Metagenome sequencing of chrysophaentin producing Chrysophaeum taylorii.</title>
        <authorList>
            <person name="Davison J."/>
            <person name="Bewley C."/>
        </authorList>
    </citation>
    <scope>NUCLEOTIDE SEQUENCE</scope>
    <source>
        <strain evidence="5">NIES-1699</strain>
    </source>
</reference>
<sequence length="2157" mass="243138">MLHCTVVEAREVPPSSSSSSSGVLCVRVQLVGASETTSTTTTTTKGATKTRRGANFTWNETVSLPLEQHHHKALFEVLEVSSKGQTPPVGWVEVDLEESRSAFVRDQWHALEGGGKLRVKCAVHSHEEDMPIPRELDISAVDPYARRAPTELQLVLVRAKLLLASSSSSSQPGGDSNKTSFQRRKKKKRTCCPCHFVLECDGEVRKSSSKAEDEPVFLERFDFATNDRDAELVVVACREKASEVGRVTIPLRELESKARQRRIFHLGDGFVELVVAWRTNPREELPLPQGVREDVEDEVPEELELRPNELIVVVLRAKNLPAMDTTLLGTKTSSDPYVRVACDYEEYRTSIKRKCLRPIWNETFRIHVEDASEHLFLDVYDKDELTADDLIGSVVIDLNDVKRPGGKRAWYPLKNDDGNVPPPPPRGALEVFAMWRHSTVLDRKIPPKLLFDPYAFERFAPNELVLHVVRAKGLAAKDFLIDATKKASSDPYVCLSADGQSAQTTVKWKNLDPKWEESFVLPMVDDVEASLVVEVFDRDVLSGDDLIGSFEIPLSQLSEKRLIRDWFPLSRDKKSGALDLFVLWRHNPDYHYDIPQNALALVDEFLPPEKNGTAKPPNELVAFVVRAKHLPPKKDHTTHFGRRQKPSSFRDSFVGLALATADDFERRRASSRRDVVEKTVVVPDTLHPVFCELKRLPLEDESKVVLECSVWDYREQSSSSRIGSCRIPLADIPETGATRKWYALEQTKGARLELWIARRYDPELALVKLPQEDQVDPYPEEAATRLQVVLVRGRGFERPPARGRHSFVKTGHVHEGSLDPYVVFRVANEKRESQVRRNTPTPVWKETFEIDDVDDPDDVLEIDVRSSKKTGGDLSNDDHHVGHVQIRLNQTYRRPQRAWHRIVDGKKLKKEKACGGGGGGGGGGGELELILFWFCGRHKKDQGRPPSAVIDVPDPACHKPANRLVVSVLRGRRLPAAKGDKASCKVRLKVGRARECVTTAQPTRHPSFHDSDGSLVFFDDIQDETLDLEIKVEADGQLIAVGSLPLVVLANRRTRRSWVLLRPAPGTPDVIKPKVELALRWIHAPDLAVQIPEEQEATTTTTAETTGEKNELRVVVIRCRHLTFEEKGFATRTKGLMFKKRKFHVTLACAEQTAKTSKVHAERWIERFNFEADDATDELDLSVFAGDTFVGRVTIPFQQLQCGRGWYLLADRLGDVSQKYRGEIELWLDWVHNEVIKGPPLPEETECETHPLVPANSVKLVVTRARKLGGLLQRQRAGRLMPSFASAPAFLVSFESTSTNYSFKTSAAPSAVWNERFSIADIEDANNVVVTGRVECTKPVGANDVLGSFVVAVKDLRSREPLRKWYHLIVDGETTEAKVEICARWLHDPQVSMVDIPEMGDRDDERNNEPNELRVTVVRARRLKAMDRPLFGGGGPTSSDPYVTVSYCGDTRRTQVIKRCLNPVFMESFAFEAYDLRESIRIEVLDRDVASRDDIIGRFGFPLSDLASRQPQRRWYDLDNDGGQVDVVGWWHHNPDRLVPLPGIEPDAWPDGPPNLLVVSVIRARNLIAGDFKLAASPSSDPFVVLELAEQTHKTRVINTNLWPVWNETFRFHIEPSSDTLWQRTDNCEDSDDDDDDDDFDSRADPQHVLKVTVRDYDLLTKSDLLGSALVPLRPMLLKRRRIRAWYPLANDSGQQKNLGAIELALTWQTSAKTDRHVHGTVTTIDDTAASPRSACPPPETRVRRPNELVVELVRIRGSIFKLGSMTIRVVLGFDDALRHASPRRSRSQHVLIWQERFLFSLNDCDEEDCHQLAVRVIGDVMDDCAVVPIDVTTLWHKRQWVAVAGVEVDVYVAARHVNLPVEELEEQIVLGPPESTQTVEVQAYRIAHVKTQEAVRISVDVEPAATNGSACREETMASPDGRIVLHRSFVCSREAVVRFNVAACHQGCWQALGFATYWLARHSIPERRLWLPLAGGTISDEDYGATDRGGIEVSFRRLPCPQISASHSSTERTQPIGCQSEIATIAADLRLLPDQRPIVFPSTFVVGSLSKTAQRYREYLANLPLATTPHAVDEVPHLATWRFEQDLIRRAACQVGRRHWSRASRPPPLNLDRHRPASNRDVLRRREQGSKGRMSRAARELAMHREREIHIKRQAH</sequence>
<dbReference type="Gene3D" id="2.60.40.150">
    <property type="entry name" value="C2 domain"/>
    <property type="match status" value="9"/>
</dbReference>
<dbReference type="InterPro" id="IPR000008">
    <property type="entry name" value="C2_dom"/>
</dbReference>
<dbReference type="EMBL" id="JAQMWT010000343">
    <property type="protein sequence ID" value="KAJ8603914.1"/>
    <property type="molecule type" value="Genomic_DNA"/>
</dbReference>
<evidence type="ECO:0000256" key="2">
    <source>
        <dbReference type="ARBA" id="ARBA00022837"/>
    </source>
</evidence>
<feature type="region of interest" description="Disordered" evidence="3">
    <location>
        <begin position="2100"/>
        <end position="2157"/>
    </location>
</feature>
<protein>
    <recommendedName>
        <fullName evidence="4">C2 domain-containing protein</fullName>
    </recommendedName>
</protein>
<dbReference type="Proteomes" id="UP001230188">
    <property type="component" value="Unassembled WGS sequence"/>
</dbReference>
<feature type="compositionally biased region" description="Acidic residues" evidence="3">
    <location>
        <begin position="1628"/>
        <end position="1640"/>
    </location>
</feature>
<dbReference type="PANTHER" id="PTHR45911">
    <property type="entry name" value="C2 DOMAIN-CONTAINING PROTEIN"/>
    <property type="match status" value="1"/>
</dbReference>
<evidence type="ECO:0000256" key="3">
    <source>
        <dbReference type="SAM" id="MobiDB-lite"/>
    </source>
</evidence>
<feature type="domain" description="C2" evidence="4">
    <location>
        <begin position="1"/>
        <end position="109"/>
    </location>
</feature>
<keyword evidence="1" id="KW-0479">Metal-binding</keyword>
<organism evidence="5 6">
    <name type="scientific">Chrysophaeum taylorii</name>
    <dbReference type="NCBI Taxonomy" id="2483200"/>
    <lineage>
        <taxon>Eukaryota</taxon>
        <taxon>Sar</taxon>
        <taxon>Stramenopiles</taxon>
        <taxon>Ochrophyta</taxon>
        <taxon>Pelagophyceae</taxon>
        <taxon>Pelagomonadales</taxon>
        <taxon>Pelagomonadaceae</taxon>
        <taxon>Chrysophaeum</taxon>
    </lineage>
</organism>
<gene>
    <name evidence="5" type="ORF">CTAYLR_009717</name>
</gene>
<feature type="compositionally biased region" description="Basic and acidic residues" evidence="3">
    <location>
        <begin position="2138"/>
        <end position="2157"/>
    </location>
</feature>
<evidence type="ECO:0000313" key="6">
    <source>
        <dbReference type="Proteomes" id="UP001230188"/>
    </source>
</evidence>
<dbReference type="GO" id="GO:0005509">
    <property type="term" value="F:calcium ion binding"/>
    <property type="evidence" value="ECO:0007669"/>
    <property type="project" value="TreeGrafter"/>
</dbReference>
<dbReference type="Pfam" id="PF00168">
    <property type="entry name" value="C2"/>
    <property type="match status" value="11"/>
</dbReference>
<feature type="compositionally biased region" description="Basic and acidic residues" evidence="3">
    <location>
        <begin position="2122"/>
        <end position="2131"/>
    </location>
</feature>
<comment type="caution">
    <text evidence="5">The sequence shown here is derived from an EMBL/GenBank/DDBJ whole genome shotgun (WGS) entry which is preliminary data.</text>
</comment>
<dbReference type="SMART" id="SM00239">
    <property type="entry name" value="C2"/>
    <property type="match status" value="11"/>
</dbReference>
<keyword evidence="6" id="KW-1185">Reference proteome</keyword>
<dbReference type="InterPro" id="IPR035892">
    <property type="entry name" value="C2_domain_sf"/>
</dbReference>
<accession>A0AAD7UF85</accession>
<feature type="domain" description="C2" evidence="4">
    <location>
        <begin position="595"/>
        <end position="742"/>
    </location>
</feature>
<proteinExistence type="predicted"/>
<feature type="domain" description="C2" evidence="4">
    <location>
        <begin position="1385"/>
        <end position="1516"/>
    </location>
</feature>
<evidence type="ECO:0000313" key="5">
    <source>
        <dbReference type="EMBL" id="KAJ8603914.1"/>
    </source>
</evidence>
<dbReference type="GO" id="GO:0016020">
    <property type="term" value="C:membrane"/>
    <property type="evidence" value="ECO:0007669"/>
    <property type="project" value="TreeGrafter"/>
</dbReference>
<keyword evidence="2" id="KW-0106">Calcium</keyword>